<evidence type="ECO:0000313" key="2">
    <source>
        <dbReference type="EMBL" id="RYC31084.1"/>
    </source>
</evidence>
<dbReference type="InterPro" id="IPR006311">
    <property type="entry name" value="TAT_signal"/>
</dbReference>
<accession>A0A4V1RUG6</accession>
<reference evidence="2 3" key="1">
    <citation type="submission" date="2018-12" db="EMBL/GenBank/DDBJ databases">
        <authorList>
            <person name="Grouzdev D.S."/>
            <person name="Krutkina M.S."/>
        </authorList>
    </citation>
    <scope>NUCLEOTIDE SEQUENCE [LARGE SCALE GENOMIC DNA]</scope>
    <source>
        <strain evidence="2 3">RmlP026</strain>
    </source>
</reference>
<evidence type="ECO:0008006" key="4">
    <source>
        <dbReference type="Google" id="ProtNLM"/>
    </source>
</evidence>
<evidence type="ECO:0000313" key="3">
    <source>
        <dbReference type="Proteomes" id="UP000290759"/>
    </source>
</evidence>
<keyword evidence="3" id="KW-1185">Reference proteome</keyword>
<dbReference type="Proteomes" id="UP000290759">
    <property type="component" value="Unassembled WGS sequence"/>
</dbReference>
<comment type="caution">
    <text evidence="2">The sequence shown here is derived from an EMBL/GenBank/DDBJ whole genome shotgun (WGS) entry which is preliminary data.</text>
</comment>
<proteinExistence type="predicted"/>
<feature type="signal peptide" evidence="1">
    <location>
        <begin position="1"/>
        <end position="25"/>
    </location>
</feature>
<protein>
    <recommendedName>
        <fullName evidence="4">BA14K family protein</fullName>
    </recommendedName>
</protein>
<dbReference type="PROSITE" id="PS51318">
    <property type="entry name" value="TAT"/>
    <property type="match status" value="1"/>
</dbReference>
<feature type="chain" id="PRO_5020543348" description="BA14K family protein" evidence="1">
    <location>
        <begin position="26"/>
        <end position="90"/>
    </location>
</feature>
<sequence length="90" mass="9854">MRETSLLRRVALAGALALSLTGLTAGVESAEAMPIAPAMGQSSDAGAVTAVQYMRYPHYRYRRFNRNRRAGLYRCGPGGLNTHLERKACR</sequence>
<gene>
    <name evidence="2" type="ORF">D3273_15325</name>
</gene>
<dbReference type="AlphaFoldDB" id="A0A4V1RUG6"/>
<reference evidence="2 3" key="2">
    <citation type="submission" date="2019-02" db="EMBL/GenBank/DDBJ databases">
        <title>'Lichenibacterium ramalinii' gen. nov. sp. nov., 'Lichenibacterium minor' gen. nov. sp. nov.</title>
        <authorList>
            <person name="Pankratov T."/>
        </authorList>
    </citation>
    <scope>NUCLEOTIDE SEQUENCE [LARGE SCALE GENOMIC DNA]</scope>
    <source>
        <strain evidence="2 3">RmlP026</strain>
    </source>
</reference>
<evidence type="ECO:0000256" key="1">
    <source>
        <dbReference type="SAM" id="SignalP"/>
    </source>
</evidence>
<keyword evidence="1" id="KW-0732">Signal</keyword>
<organism evidence="2 3">
    <name type="scientific">Lichenibacterium minor</name>
    <dbReference type="NCBI Taxonomy" id="2316528"/>
    <lineage>
        <taxon>Bacteria</taxon>
        <taxon>Pseudomonadati</taxon>
        <taxon>Pseudomonadota</taxon>
        <taxon>Alphaproteobacteria</taxon>
        <taxon>Hyphomicrobiales</taxon>
        <taxon>Lichenihabitantaceae</taxon>
        <taxon>Lichenibacterium</taxon>
    </lineage>
</organism>
<name>A0A4V1RUG6_9HYPH</name>
<dbReference type="RefSeq" id="WP_129227764.1">
    <property type="nucleotide sequence ID" value="NZ_QYBB01000017.1"/>
</dbReference>
<dbReference type="EMBL" id="QYBB01000017">
    <property type="protein sequence ID" value="RYC31084.1"/>
    <property type="molecule type" value="Genomic_DNA"/>
</dbReference>